<dbReference type="Proteomes" id="UP000649617">
    <property type="component" value="Unassembled WGS sequence"/>
</dbReference>
<evidence type="ECO:0000256" key="1">
    <source>
        <dbReference type="SAM" id="MobiDB-lite"/>
    </source>
</evidence>
<feature type="compositionally biased region" description="Low complexity" evidence="1">
    <location>
        <begin position="170"/>
        <end position="179"/>
    </location>
</feature>
<comment type="caution">
    <text evidence="3">The sequence shown here is derived from an EMBL/GenBank/DDBJ whole genome shotgun (WGS) entry which is preliminary data.</text>
</comment>
<gene>
    <name evidence="3" type="ORF">SPIL2461_LOCUS17184</name>
</gene>
<feature type="region of interest" description="Disordered" evidence="1">
    <location>
        <begin position="95"/>
        <end position="184"/>
    </location>
</feature>
<feature type="compositionally biased region" description="Low complexity" evidence="1">
    <location>
        <begin position="1"/>
        <end position="15"/>
    </location>
</feature>
<protein>
    <recommendedName>
        <fullName evidence="2">Spen paralogue and orthologue SPOC C-terminal domain-containing protein</fullName>
    </recommendedName>
</protein>
<feature type="compositionally biased region" description="Low complexity" evidence="1">
    <location>
        <begin position="135"/>
        <end position="146"/>
    </location>
</feature>
<dbReference type="AlphaFoldDB" id="A0A812VKI4"/>
<feature type="region of interest" description="Disordered" evidence="1">
    <location>
        <begin position="317"/>
        <end position="494"/>
    </location>
</feature>
<feature type="compositionally biased region" description="Low complexity" evidence="1">
    <location>
        <begin position="367"/>
        <end position="376"/>
    </location>
</feature>
<feature type="domain" description="Spen paralogue and orthologue SPOC C-terminal" evidence="2">
    <location>
        <begin position="195"/>
        <end position="294"/>
    </location>
</feature>
<dbReference type="InterPro" id="IPR012921">
    <property type="entry name" value="SPOC_C"/>
</dbReference>
<reference evidence="3" key="1">
    <citation type="submission" date="2021-02" db="EMBL/GenBank/DDBJ databases">
        <authorList>
            <person name="Dougan E. K."/>
            <person name="Rhodes N."/>
            <person name="Thang M."/>
            <person name="Chan C."/>
        </authorList>
    </citation>
    <scope>NUCLEOTIDE SEQUENCE</scope>
</reference>
<feature type="compositionally biased region" description="Polar residues" evidence="1">
    <location>
        <begin position="470"/>
        <end position="483"/>
    </location>
</feature>
<keyword evidence="4" id="KW-1185">Reference proteome</keyword>
<dbReference type="Pfam" id="PF07744">
    <property type="entry name" value="SPOC"/>
    <property type="match status" value="1"/>
</dbReference>
<evidence type="ECO:0000259" key="2">
    <source>
        <dbReference type="Pfam" id="PF07744"/>
    </source>
</evidence>
<dbReference type="EMBL" id="CAJNIZ010042995">
    <property type="protein sequence ID" value="CAE7646353.1"/>
    <property type="molecule type" value="Genomic_DNA"/>
</dbReference>
<accession>A0A812VKI4</accession>
<evidence type="ECO:0000313" key="3">
    <source>
        <dbReference type="EMBL" id="CAE7646353.1"/>
    </source>
</evidence>
<proteinExistence type="predicted"/>
<evidence type="ECO:0000313" key="4">
    <source>
        <dbReference type="Proteomes" id="UP000649617"/>
    </source>
</evidence>
<feature type="region of interest" description="Disordered" evidence="1">
    <location>
        <begin position="1"/>
        <end position="31"/>
    </location>
</feature>
<organism evidence="3 4">
    <name type="scientific">Symbiodinium pilosum</name>
    <name type="common">Dinoflagellate</name>
    <dbReference type="NCBI Taxonomy" id="2952"/>
    <lineage>
        <taxon>Eukaryota</taxon>
        <taxon>Sar</taxon>
        <taxon>Alveolata</taxon>
        <taxon>Dinophyceae</taxon>
        <taxon>Suessiales</taxon>
        <taxon>Symbiodiniaceae</taxon>
        <taxon>Symbiodinium</taxon>
    </lineage>
</organism>
<name>A0A812VKI4_SYMPI</name>
<dbReference type="OrthoDB" id="428755at2759"/>
<feature type="compositionally biased region" description="Basic and acidic residues" evidence="1">
    <location>
        <begin position="420"/>
        <end position="443"/>
    </location>
</feature>
<feature type="compositionally biased region" description="Acidic residues" evidence="1">
    <location>
        <begin position="147"/>
        <end position="169"/>
    </location>
</feature>
<feature type="region of interest" description="Disordered" evidence="1">
    <location>
        <begin position="48"/>
        <end position="67"/>
    </location>
</feature>
<sequence length="494" mass="52891">MSAPHPASVPAHAQPNAAVTTPVGLPGGRPQTMDAHLEVARLARAWLDQGSRKSEGQRPKKRLRTKIESDPYLVRDHFEEDPYLTMLKEAEAEDGFVSPREENSMPPPSSAVAHKRQAKVQPSPPVLDADEVGMESASRSQSSASDSDSDTEGEESEEPDDDVIEDPDDMPASSASSTAGSQVQPVAEHKLQLYKLGAKCCDVAAHFVGGSKTSLPESRRLDIDQRVRLEHCRKHLQWADDLTTVWHFALSELREKDAWAALRNYFISRKRVGLAELQSSVVYIVPPDQAFLSELGLPAAAESLAGSLLGLQVPLYQPEDTSETGGAQPDEVVGASEPSSSDPAMQPAVHAESLSTEPPGHLSESLAEAAEVAEVAEVAERTEISQVGGNAEQGSGALDSPTASTAEKQPEEAITSSLQDEVHMDPVDGIDKRCTQQLDKDMSGIDVGKGGQETEDAVEKDTADGEESQCPDSEQQAVESNVDSMPPEEDAARA</sequence>